<protein>
    <submittedName>
        <fullName evidence="2">Glycosyltransferase</fullName>
    </submittedName>
</protein>
<dbReference type="PANTHER" id="PTHR43179">
    <property type="entry name" value="RHAMNOSYLTRANSFERASE WBBL"/>
    <property type="match status" value="1"/>
</dbReference>
<feature type="domain" description="Glycosyltransferase 2-like" evidence="1">
    <location>
        <begin position="29"/>
        <end position="155"/>
    </location>
</feature>
<dbReference type="Proteomes" id="UP000436694">
    <property type="component" value="Unassembled WGS sequence"/>
</dbReference>
<proteinExistence type="predicted"/>
<organism evidence="2 3">
    <name type="scientific">Tritonibacter aquimaris</name>
    <dbReference type="NCBI Taxonomy" id="2663379"/>
    <lineage>
        <taxon>Bacteria</taxon>
        <taxon>Pseudomonadati</taxon>
        <taxon>Pseudomonadota</taxon>
        <taxon>Alphaproteobacteria</taxon>
        <taxon>Rhodobacterales</taxon>
        <taxon>Paracoccaceae</taxon>
        <taxon>Tritonibacter</taxon>
    </lineage>
</organism>
<evidence type="ECO:0000313" key="2">
    <source>
        <dbReference type="EMBL" id="MQY42236.1"/>
    </source>
</evidence>
<keyword evidence="3" id="KW-1185">Reference proteome</keyword>
<keyword evidence="2" id="KW-0808">Transferase</keyword>
<evidence type="ECO:0000259" key="1">
    <source>
        <dbReference type="Pfam" id="PF00535"/>
    </source>
</evidence>
<dbReference type="InterPro" id="IPR001173">
    <property type="entry name" value="Glyco_trans_2-like"/>
</dbReference>
<dbReference type="Gene3D" id="3.90.550.10">
    <property type="entry name" value="Spore Coat Polysaccharide Biosynthesis Protein SpsA, Chain A"/>
    <property type="match status" value="1"/>
</dbReference>
<dbReference type="SUPFAM" id="SSF53448">
    <property type="entry name" value="Nucleotide-diphospho-sugar transferases"/>
    <property type="match status" value="1"/>
</dbReference>
<dbReference type="InterPro" id="IPR029044">
    <property type="entry name" value="Nucleotide-diphossugar_trans"/>
</dbReference>
<evidence type="ECO:0000313" key="3">
    <source>
        <dbReference type="Proteomes" id="UP000436694"/>
    </source>
</evidence>
<accession>A0A844AYI9</accession>
<dbReference type="GO" id="GO:0016740">
    <property type="term" value="F:transferase activity"/>
    <property type="evidence" value="ECO:0007669"/>
    <property type="project" value="UniProtKB-KW"/>
</dbReference>
<comment type="caution">
    <text evidence="2">The sequence shown here is derived from an EMBL/GenBank/DDBJ whole genome shotgun (WGS) entry which is preliminary data.</text>
</comment>
<dbReference type="EMBL" id="WIXK01000003">
    <property type="protein sequence ID" value="MQY42236.1"/>
    <property type="molecule type" value="Genomic_DNA"/>
</dbReference>
<dbReference type="RefSeq" id="WP_153546242.1">
    <property type="nucleotide sequence ID" value="NZ_WIXK01000003.1"/>
</dbReference>
<reference evidence="2 3" key="1">
    <citation type="submission" date="2019-10" db="EMBL/GenBank/DDBJ databases">
        <title>Epibacterium sp. nov., isolated from seawater.</title>
        <authorList>
            <person name="Zhang X."/>
            <person name="Li N."/>
        </authorList>
    </citation>
    <scope>NUCLEOTIDE SEQUENCE [LARGE SCALE GENOMIC DNA]</scope>
    <source>
        <strain evidence="2 3">SM1969</strain>
    </source>
</reference>
<dbReference type="PANTHER" id="PTHR43179:SF7">
    <property type="entry name" value="RHAMNOSYLTRANSFERASE WBBL"/>
    <property type="match status" value="1"/>
</dbReference>
<dbReference type="Pfam" id="PF00535">
    <property type="entry name" value="Glycos_transf_2"/>
    <property type="match status" value="1"/>
</dbReference>
<dbReference type="AlphaFoldDB" id="A0A844AYI9"/>
<sequence length="348" mass="38204">MSLRPQNADSRNQADSSVLVVLLNYKTPEMTIKSLRAAMDAMEDLAGEITVVDNASGDGSLNIIRAAAEDAGWLQSGRVRLLQSPVNGGFGAGMNFGINAGLSDGTKPAFYYLLNSDAFCNERTIEALREFLHATPDAGFAGSYVHGIEGEPHCTAFRFPSLASEFEGAAQTGLITRLLPDVSVAMELPDKAVQVDWTAGASLMIRAESIDAVSGFDERFFLYFEETELCHRAAQAGWNTYYVPDSTIAHLGSVSTGMKDWSRTPSYWFDSRWHYFSTTRSRNYALAATLARFAGAAIYGLRRLIERKPQVEPDGFYRDLLNHLLAQISLKAKAPKVQPLTHNAKDTK</sequence>
<name>A0A844AYI9_9RHOB</name>
<gene>
    <name evidence="2" type="ORF">GG681_06250</name>
</gene>